<accession>A0A443RTC4</accession>
<keyword evidence="5" id="KW-1185">Reference proteome</keyword>
<dbReference type="GO" id="GO:0004252">
    <property type="term" value="F:serine-type endopeptidase activity"/>
    <property type="evidence" value="ECO:0007669"/>
    <property type="project" value="InterPro"/>
</dbReference>
<dbReference type="InterPro" id="IPR018114">
    <property type="entry name" value="TRYPSIN_HIS"/>
</dbReference>
<dbReference type="PANTHER" id="PTHR24252">
    <property type="entry name" value="ACROSIN-RELATED"/>
    <property type="match status" value="1"/>
</dbReference>
<dbReference type="AlphaFoldDB" id="A0A443RTC4"/>
<dbReference type="GO" id="GO:0006508">
    <property type="term" value="P:proteolysis"/>
    <property type="evidence" value="ECO:0007669"/>
    <property type="project" value="InterPro"/>
</dbReference>
<dbReference type="EMBL" id="NCKV01037494">
    <property type="protein sequence ID" value="RWS18586.1"/>
    <property type="molecule type" value="Genomic_DNA"/>
</dbReference>
<feature type="domain" description="Peptidase S1" evidence="3">
    <location>
        <begin position="15"/>
        <end position="60"/>
    </location>
</feature>
<dbReference type="SUPFAM" id="SSF50494">
    <property type="entry name" value="Trypsin-like serine proteases"/>
    <property type="match status" value="1"/>
</dbReference>
<comment type="caution">
    <text evidence="4">The sequence shown here is derived from an EMBL/GenBank/DDBJ whole genome shotgun (WGS) entry which is preliminary data.</text>
</comment>
<keyword evidence="1" id="KW-1015">Disulfide bond</keyword>
<protein>
    <recommendedName>
        <fullName evidence="3">Peptidase S1 domain-containing protein</fullName>
    </recommendedName>
</protein>
<dbReference type="OrthoDB" id="6513794at2759"/>
<feature type="region of interest" description="Disordered" evidence="2">
    <location>
        <begin position="1"/>
        <end position="23"/>
    </location>
</feature>
<evidence type="ECO:0000256" key="2">
    <source>
        <dbReference type="SAM" id="MobiDB-lite"/>
    </source>
</evidence>
<dbReference type="InterPro" id="IPR043504">
    <property type="entry name" value="Peptidase_S1_PA_chymotrypsin"/>
</dbReference>
<gene>
    <name evidence="4" type="ORF">B4U80_04990</name>
</gene>
<dbReference type="Gene3D" id="2.40.10.10">
    <property type="entry name" value="Trypsin-like serine proteases"/>
    <property type="match status" value="1"/>
</dbReference>
<dbReference type="InterPro" id="IPR001254">
    <property type="entry name" value="Trypsin_dom"/>
</dbReference>
<organism evidence="4 5">
    <name type="scientific">Leptotrombidium deliense</name>
    <dbReference type="NCBI Taxonomy" id="299467"/>
    <lineage>
        <taxon>Eukaryota</taxon>
        <taxon>Metazoa</taxon>
        <taxon>Ecdysozoa</taxon>
        <taxon>Arthropoda</taxon>
        <taxon>Chelicerata</taxon>
        <taxon>Arachnida</taxon>
        <taxon>Acari</taxon>
        <taxon>Acariformes</taxon>
        <taxon>Trombidiformes</taxon>
        <taxon>Prostigmata</taxon>
        <taxon>Anystina</taxon>
        <taxon>Parasitengona</taxon>
        <taxon>Trombiculoidea</taxon>
        <taxon>Trombiculidae</taxon>
        <taxon>Leptotrombidium</taxon>
    </lineage>
</organism>
<evidence type="ECO:0000259" key="3">
    <source>
        <dbReference type="PROSITE" id="PS50240"/>
    </source>
</evidence>
<feature type="compositionally biased region" description="Polar residues" evidence="2">
    <location>
        <begin position="1"/>
        <end position="11"/>
    </location>
</feature>
<dbReference type="PROSITE" id="PS50240">
    <property type="entry name" value="TRYPSIN_DOM"/>
    <property type="match status" value="1"/>
</dbReference>
<evidence type="ECO:0000313" key="4">
    <source>
        <dbReference type="EMBL" id="RWS18586.1"/>
    </source>
</evidence>
<dbReference type="InterPro" id="IPR009003">
    <property type="entry name" value="Peptidase_S1_PA"/>
</dbReference>
<dbReference type="VEuPathDB" id="VectorBase:LDEU013454"/>
<proteinExistence type="predicted"/>
<sequence length="60" mass="6400">MKCGQNRNTNAGFRIVGGKDASKHDAPWQTSIIVYGDNHVCGGSIIGSNWVLTAAHCVDQ</sequence>
<evidence type="ECO:0000256" key="1">
    <source>
        <dbReference type="ARBA" id="ARBA00023157"/>
    </source>
</evidence>
<reference evidence="4 5" key="1">
    <citation type="journal article" date="2018" name="Gigascience">
        <title>Genomes of trombidid mites reveal novel predicted allergens and laterally-transferred genes associated with secondary metabolism.</title>
        <authorList>
            <person name="Dong X."/>
            <person name="Chaisiri K."/>
            <person name="Xia D."/>
            <person name="Armstrong S.D."/>
            <person name="Fang Y."/>
            <person name="Donnelly M.J."/>
            <person name="Kadowaki T."/>
            <person name="McGarry J.W."/>
            <person name="Darby A.C."/>
            <person name="Makepeace B.L."/>
        </authorList>
    </citation>
    <scope>NUCLEOTIDE SEQUENCE [LARGE SCALE GENOMIC DNA]</scope>
    <source>
        <strain evidence="4">UoL-UT</strain>
    </source>
</reference>
<dbReference type="PANTHER" id="PTHR24252:SF7">
    <property type="entry name" value="HYALIN"/>
    <property type="match status" value="1"/>
</dbReference>
<dbReference type="Proteomes" id="UP000288716">
    <property type="component" value="Unassembled WGS sequence"/>
</dbReference>
<dbReference type="Pfam" id="PF00089">
    <property type="entry name" value="Trypsin"/>
    <property type="match status" value="1"/>
</dbReference>
<name>A0A443RTC4_9ACAR</name>
<dbReference type="PROSITE" id="PS00134">
    <property type="entry name" value="TRYPSIN_HIS"/>
    <property type="match status" value="1"/>
</dbReference>
<evidence type="ECO:0000313" key="5">
    <source>
        <dbReference type="Proteomes" id="UP000288716"/>
    </source>
</evidence>